<protein>
    <submittedName>
        <fullName evidence="2">Uncharacterized protein</fullName>
    </submittedName>
</protein>
<dbReference type="EMBL" id="CAJMWV010006675">
    <property type="protein sequence ID" value="CAE6523639.1"/>
    <property type="molecule type" value="Genomic_DNA"/>
</dbReference>
<feature type="compositionally biased region" description="Low complexity" evidence="1">
    <location>
        <begin position="20"/>
        <end position="29"/>
    </location>
</feature>
<proteinExistence type="predicted"/>
<accession>A0A8H3HK70</accession>
<name>A0A8H3HK70_9AGAM</name>
<dbReference type="AlphaFoldDB" id="A0A8H3HK70"/>
<comment type="caution">
    <text evidence="2">The sequence shown here is derived from an EMBL/GenBank/DDBJ whole genome shotgun (WGS) entry which is preliminary data.</text>
</comment>
<evidence type="ECO:0000313" key="2">
    <source>
        <dbReference type="EMBL" id="CAE6523639.1"/>
    </source>
</evidence>
<evidence type="ECO:0000313" key="3">
    <source>
        <dbReference type="Proteomes" id="UP000663831"/>
    </source>
</evidence>
<sequence>MKRSSAGSSIKIGGGEQLDSSTTPHPSYSTSFFSSKHLLAAMADFFTSSSVATVTAKRVQEAKTVPPPPADKAEYTIVTNSAGSNFSMCEIIM</sequence>
<dbReference type="Proteomes" id="UP000663831">
    <property type="component" value="Unassembled WGS sequence"/>
</dbReference>
<reference evidence="2" key="1">
    <citation type="submission" date="2021-01" db="EMBL/GenBank/DDBJ databases">
        <authorList>
            <person name="Kaushik A."/>
        </authorList>
    </citation>
    <scope>NUCLEOTIDE SEQUENCE</scope>
    <source>
        <strain evidence="2">AG3-1AP</strain>
    </source>
</reference>
<feature type="region of interest" description="Disordered" evidence="1">
    <location>
        <begin position="1"/>
        <end position="29"/>
    </location>
</feature>
<gene>
    <name evidence="2" type="ORF">RDB_LOCUS148238</name>
</gene>
<feature type="compositionally biased region" description="Low complexity" evidence="1">
    <location>
        <begin position="1"/>
        <end position="11"/>
    </location>
</feature>
<evidence type="ECO:0000256" key="1">
    <source>
        <dbReference type="SAM" id="MobiDB-lite"/>
    </source>
</evidence>
<organism evidence="2 3">
    <name type="scientific">Rhizoctonia solani</name>
    <dbReference type="NCBI Taxonomy" id="456999"/>
    <lineage>
        <taxon>Eukaryota</taxon>
        <taxon>Fungi</taxon>
        <taxon>Dikarya</taxon>
        <taxon>Basidiomycota</taxon>
        <taxon>Agaricomycotina</taxon>
        <taxon>Agaricomycetes</taxon>
        <taxon>Cantharellales</taxon>
        <taxon>Ceratobasidiaceae</taxon>
        <taxon>Rhizoctonia</taxon>
    </lineage>
</organism>
<dbReference type="OrthoDB" id="3231306at2759"/>